<dbReference type="Gene3D" id="2.30.30.60">
    <property type="match status" value="1"/>
</dbReference>
<keyword evidence="2 5" id="KW-0812">Transmembrane</keyword>
<sequence length="191" mass="21658">MVEYLQSNMWFKQAGLGLLLIVLYWVIKRLGQNWIEALAKNKRVALKRKQSVLKCFNITLFLLFTAIFTIILNLGFGDISLFLSSIFAVLGVALFAQWSILSNLTASVLIFFVFPYRIGDKVKVAEKDEDISGVIIDITMFHVILRHSSGNIITYPNNLILQKGVIKVLVEPELKNEAIHTTLVKTEDTQK</sequence>
<dbReference type="Pfam" id="PF00924">
    <property type="entry name" value="MS_channel_2nd"/>
    <property type="match status" value="1"/>
</dbReference>
<evidence type="ECO:0000313" key="7">
    <source>
        <dbReference type="EMBL" id="KWT99636.1"/>
    </source>
</evidence>
<keyword evidence="5" id="KW-0997">Cell inner membrane</keyword>
<reference evidence="7 8" key="1">
    <citation type="submission" date="2015-11" db="EMBL/GenBank/DDBJ databases">
        <title>Draft WGS of Vibrio toranzoniae.</title>
        <authorList>
            <person name="Lasa A."/>
            <person name="Romalde J.L."/>
        </authorList>
    </citation>
    <scope>NUCLEOTIDE SEQUENCE [LARGE SCALE GENOMIC DNA]</scope>
    <source>
        <strain evidence="7 8">Vb 10.8</strain>
    </source>
</reference>
<keyword evidence="4 5" id="KW-0472">Membrane</keyword>
<comment type="caution">
    <text evidence="5">Lacks conserved residue(s) required for the propagation of feature annotation.</text>
</comment>
<evidence type="ECO:0000256" key="4">
    <source>
        <dbReference type="ARBA" id="ARBA00023136"/>
    </source>
</evidence>
<dbReference type="EMBL" id="LMXU01000032">
    <property type="protein sequence ID" value="KWT99636.1"/>
    <property type="molecule type" value="Genomic_DNA"/>
</dbReference>
<dbReference type="SUPFAM" id="SSF50182">
    <property type="entry name" value="Sm-like ribonucleoproteins"/>
    <property type="match status" value="1"/>
</dbReference>
<dbReference type="PANTHER" id="PTHR30221:SF8">
    <property type="entry name" value="SMALL-CONDUCTANCE MECHANOSENSITIVE CHANNEL"/>
    <property type="match status" value="1"/>
</dbReference>
<keyword evidence="5" id="KW-1003">Cell membrane</keyword>
<evidence type="ECO:0000256" key="2">
    <source>
        <dbReference type="ARBA" id="ARBA00022692"/>
    </source>
</evidence>
<evidence type="ECO:0000313" key="8">
    <source>
        <dbReference type="Proteomes" id="UP000057389"/>
    </source>
</evidence>
<comment type="subcellular location">
    <subcellularLocation>
        <location evidence="5">Cell inner membrane</location>
        <topology evidence="5">Multi-pass membrane protein</topology>
    </subcellularLocation>
    <subcellularLocation>
        <location evidence="1">Membrane</location>
    </subcellularLocation>
</comment>
<feature type="transmembrane region" description="Helical" evidence="5">
    <location>
        <begin position="14"/>
        <end position="31"/>
    </location>
</feature>
<keyword evidence="8" id="KW-1185">Reference proteome</keyword>
<dbReference type="GO" id="GO:0008381">
    <property type="term" value="F:mechanosensitive monoatomic ion channel activity"/>
    <property type="evidence" value="ECO:0007669"/>
    <property type="project" value="InterPro"/>
</dbReference>
<evidence type="ECO:0000259" key="6">
    <source>
        <dbReference type="Pfam" id="PF00924"/>
    </source>
</evidence>
<dbReference type="InterPro" id="IPR045275">
    <property type="entry name" value="MscS_archaea/bacteria_type"/>
</dbReference>
<evidence type="ECO:0000256" key="1">
    <source>
        <dbReference type="ARBA" id="ARBA00004370"/>
    </source>
</evidence>
<gene>
    <name evidence="7" type="ORF">APQ14_14875</name>
</gene>
<dbReference type="AlphaFoldDB" id="A0A109D677"/>
<dbReference type="GO" id="GO:0005886">
    <property type="term" value="C:plasma membrane"/>
    <property type="evidence" value="ECO:0007669"/>
    <property type="project" value="UniProtKB-SubCell"/>
</dbReference>
<organism evidence="7 8">
    <name type="scientific">Vibrio toranzoniae</name>
    <dbReference type="NCBI Taxonomy" id="1194427"/>
    <lineage>
        <taxon>Bacteria</taxon>
        <taxon>Pseudomonadati</taxon>
        <taxon>Pseudomonadota</taxon>
        <taxon>Gammaproteobacteria</taxon>
        <taxon>Vibrionales</taxon>
        <taxon>Vibrionaceae</taxon>
        <taxon>Vibrio</taxon>
    </lineage>
</organism>
<comment type="similarity">
    <text evidence="5">Belongs to the MscS (TC 1.A.23) family.</text>
</comment>
<evidence type="ECO:0000256" key="5">
    <source>
        <dbReference type="RuleBase" id="RU369025"/>
    </source>
</evidence>
<dbReference type="RefSeq" id="WP_060469159.1">
    <property type="nucleotide sequence ID" value="NZ_AP025515.1"/>
</dbReference>
<keyword evidence="3 5" id="KW-1133">Transmembrane helix</keyword>
<accession>A0A109D677</accession>
<dbReference type="Proteomes" id="UP000057389">
    <property type="component" value="Unassembled WGS sequence"/>
</dbReference>
<dbReference type="InterPro" id="IPR010920">
    <property type="entry name" value="LSM_dom_sf"/>
</dbReference>
<dbReference type="OrthoDB" id="5705501at2"/>
<dbReference type="GeneID" id="300180722"/>
<keyword evidence="5" id="KW-0407">Ion channel</keyword>
<dbReference type="InterPro" id="IPR023408">
    <property type="entry name" value="MscS_beta-dom_sf"/>
</dbReference>
<comment type="caution">
    <text evidence="7">The sequence shown here is derived from an EMBL/GenBank/DDBJ whole genome shotgun (WGS) entry which is preliminary data.</text>
</comment>
<keyword evidence="5" id="KW-0813">Transport</keyword>
<comment type="subunit">
    <text evidence="5">Homoheptamer.</text>
</comment>
<dbReference type="PANTHER" id="PTHR30221">
    <property type="entry name" value="SMALL-CONDUCTANCE MECHANOSENSITIVE CHANNEL"/>
    <property type="match status" value="1"/>
</dbReference>
<name>A0A109D677_9VIBR</name>
<dbReference type="InterPro" id="IPR006685">
    <property type="entry name" value="MscS_channel_2nd"/>
</dbReference>
<feature type="transmembrane region" description="Helical" evidence="5">
    <location>
        <begin position="81"/>
        <end position="114"/>
    </location>
</feature>
<evidence type="ECO:0000256" key="3">
    <source>
        <dbReference type="ARBA" id="ARBA00022989"/>
    </source>
</evidence>
<protein>
    <recommendedName>
        <fullName evidence="5">Small-conductance mechanosensitive channel</fullName>
    </recommendedName>
</protein>
<comment type="function">
    <text evidence="5">Mechanosensitive channel that participates in the regulation of osmotic pressure changes within the cell, opening in response to stretch forces in the membrane lipid bilayer, without the need for other proteins. Contributes to normal resistance to hypoosmotic shock. Forms an ion channel of 1.0 nanosiemens conductance with a slight preference for anions.</text>
</comment>
<keyword evidence="5" id="KW-0406">Ion transport</keyword>
<feature type="transmembrane region" description="Helical" evidence="5">
    <location>
        <begin position="52"/>
        <end position="75"/>
    </location>
</feature>
<feature type="domain" description="Mechanosensitive ion channel MscS" evidence="6">
    <location>
        <begin position="100"/>
        <end position="164"/>
    </location>
</feature>
<proteinExistence type="inferred from homology"/>